<accession>A0ABQ2L416</accession>
<dbReference type="PANTHER" id="PTHR43377:SF1">
    <property type="entry name" value="BILIVERDIN REDUCTASE A"/>
    <property type="match status" value="1"/>
</dbReference>
<feature type="domain" description="Gfo/Idh/MocA-like oxidoreductase N-terminal" evidence="2">
    <location>
        <begin position="16"/>
        <end position="132"/>
    </location>
</feature>
<organism evidence="4 5">
    <name type="scientific">Saccharibacillus kuerlensis</name>
    <dbReference type="NCBI Taxonomy" id="459527"/>
    <lineage>
        <taxon>Bacteria</taxon>
        <taxon>Bacillati</taxon>
        <taxon>Bacillota</taxon>
        <taxon>Bacilli</taxon>
        <taxon>Bacillales</taxon>
        <taxon>Paenibacillaceae</taxon>
        <taxon>Saccharibacillus</taxon>
    </lineage>
</organism>
<dbReference type="InterPro" id="IPR004104">
    <property type="entry name" value="Gfo/Idh/MocA-like_OxRdtase_C"/>
</dbReference>
<protein>
    <submittedName>
        <fullName evidence="4">Dehydrogenase</fullName>
    </submittedName>
</protein>
<dbReference type="InterPro" id="IPR000683">
    <property type="entry name" value="Gfo/Idh/MocA-like_OxRdtase_N"/>
</dbReference>
<evidence type="ECO:0000259" key="2">
    <source>
        <dbReference type="Pfam" id="PF01408"/>
    </source>
</evidence>
<dbReference type="EMBL" id="BMLN01000006">
    <property type="protein sequence ID" value="GGO01500.1"/>
    <property type="molecule type" value="Genomic_DNA"/>
</dbReference>
<dbReference type="SUPFAM" id="SSF55347">
    <property type="entry name" value="Glyceraldehyde-3-phosphate dehydrogenase-like, C-terminal domain"/>
    <property type="match status" value="1"/>
</dbReference>
<dbReference type="Proteomes" id="UP000606653">
    <property type="component" value="Unassembled WGS sequence"/>
</dbReference>
<name>A0ABQ2L416_9BACL</name>
<dbReference type="PANTHER" id="PTHR43377">
    <property type="entry name" value="BILIVERDIN REDUCTASE A"/>
    <property type="match status" value="1"/>
</dbReference>
<evidence type="ECO:0000256" key="1">
    <source>
        <dbReference type="ARBA" id="ARBA00010928"/>
    </source>
</evidence>
<evidence type="ECO:0000313" key="4">
    <source>
        <dbReference type="EMBL" id="GGO01500.1"/>
    </source>
</evidence>
<dbReference type="Gene3D" id="3.40.50.720">
    <property type="entry name" value="NAD(P)-binding Rossmann-like Domain"/>
    <property type="match status" value="1"/>
</dbReference>
<proteinExistence type="inferred from homology"/>
<sequence length="378" mass="40673">MNGSKIEKKDEESELKAAIVGCGTMGRMHAQAYVRLKGVRLAAVCDVSQEASSAFAEQFRCSRYGSLREMLLAEKPDVLSVCLPTPLHSPAVRTAAELGVHVICEKPLAGNLQEAEEMIAFCRKRDVRLFVGQVVRFFPSYRNLTETVRSGAIGAVGVAHTKRIGPHPAAAKPWYGQDELSGGVILDLLVHDIDYMRGLLGDPHTVFAMRRVNKGIDYALVTLTFENGSMANLEGMWGYPGPFSTSVELGGSGGVALLDSSASRSVEIRRMPGTMNVDKSDIAAKEAAAKNQAAKEHAANAVALPELPAYDDPYGLELEHFLSCIRSGETPLVTAEDAAAAVKIAEAALHSARSGRPIDLRRWQAQAPAKKEGLECES</sequence>
<comment type="caution">
    <text evidence="4">The sequence shown here is derived from an EMBL/GenBank/DDBJ whole genome shotgun (WGS) entry which is preliminary data.</text>
</comment>
<comment type="similarity">
    <text evidence="1">Belongs to the Gfo/Idh/MocA family.</text>
</comment>
<evidence type="ECO:0000259" key="3">
    <source>
        <dbReference type="Pfam" id="PF02894"/>
    </source>
</evidence>
<dbReference type="RefSeq" id="WP_018976201.1">
    <property type="nucleotide sequence ID" value="NZ_BMLN01000006.1"/>
</dbReference>
<evidence type="ECO:0000313" key="5">
    <source>
        <dbReference type="Proteomes" id="UP000606653"/>
    </source>
</evidence>
<keyword evidence="5" id="KW-1185">Reference proteome</keyword>
<feature type="domain" description="Gfo/Idh/MocA-like oxidoreductase C-terminal" evidence="3">
    <location>
        <begin position="146"/>
        <end position="360"/>
    </location>
</feature>
<reference evidence="5" key="1">
    <citation type="journal article" date="2019" name="Int. J. Syst. Evol. Microbiol.">
        <title>The Global Catalogue of Microorganisms (GCM) 10K type strain sequencing project: providing services to taxonomists for standard genome sequencing and annotation.</title>
        <authorList>
            <consortium name="The Broad Institute Genomics Platform"/>
            <consortium name="The Broad Institute Genome Sequencing Center for Infectious Disease"/>
            <person name="Wu L."/>
            <person name="Ma J."/>
        </authorList>
    </citation>
    <scope>NUCLEOTIDE SEQUENCE [LARGE SCALE GENOMIC DNA]</scope>
    <source>
        <strain evidence="5">CGMCC 1.6964</strain>
    </source>
</reference>
<dbReference type="Pfam" id="PF01408">
    <property type="entry name" value="GFO_IDH_MocA"/>
    <property type="match status" value="1"/>
</dbReference>
<gene>
    <name evidence="4" type="ORF">GCM10010969_23880</name>
</gene>
<dbReference type="Gene3D" id="3.30.360.10">
    <property type="entry name" value="Dihydrodipicolinate Reductase, domain 2"/>
    <property type="match status" value="1"/>
</dbReference>
<dbReference type="SUPFAM" id="SSF51735">
    <property type="entry name" value="NAD(P)-binding Rossmann-fold domains"/>
    <property type="match status" value="1"/>
</dbReference>
<dbReference type="Pfam" id="PF02894">
    <property type="entry name" value="GFO_IDH_MocA_C"/>
    <property type="match status" value="1"/>
</dbReference>
<dbReference type="InterPro" id="IPR036291">
    <property type="entry name" value="NAD(P)-bd_dom_sf"/>
</dbReference>
<dbReference type="InterPro" id="IPR051450">
    <property type="entry name" value="Gfo/Idh/MocA_Oxidoreductases"/>
</dbReference>